<dbReference type="PANTHER" id="PTHR22734:SF2">
    <property type="entry name" value="U3 SMALL NUCLEOLAR RIBONUCLEOPROTEIN PROTEIN IMP4"/>
    <property type="match status" value="1"/>
</dbReference>
<gene>
    <name evidence="2" type="ORF">TVAG_423480</name>
</gene>
<reference evidence="2" key="1">
    <citation type="submission" date="2006-10" db="EMBL/GenBank/DDBJ databases">
        <authorList>
            <person name="Amadeo P."/>
            <person name="Zhao Q."/>
            <person name="Wortman J."/>
            <person name="Fraser-Liggett C."/>
            <person name="Carlton J."/>
        </authorList>
    </citation>
    <scope>NUCLEOTIDE SEQUENCE</scope>
    <source>
        <strain evidence="2">G3</strain>
    </source>
</reference>
<sequence length="295" mass="33688">MSSARLRRQMREYLNNRLQESQRAATQERKDRLKSFMAQGKELPRDIRDDALQILKATTYDDNETQFQNELDNEYAMMGVEDPLVAVTTSRDPAGPIKTFAREISQIIPNAQRINRGQMDLKGLADLCRQHDMTDLVIVHGTHGDPDCIVISHLPYGPTAYLSLKNVVMRRDVPDAPPLSAAFPHLVFEDMTSKLGKRITDILKALFPVPKPESHRIISFVNRNDWISFRQHTFTKTKGQIQLQEVGPRMEMKLFKIVRGSIDNAAPEVEFALRSFIRSKAALLKAKEEDSDEEK</sequence>
<name>A2DTI6_TRIV3</name>
<dbReference type="SUPFAM" id="SSF52954">
    <property type="entry name" value="Class II aaRS ABD-related"/>
    <property type="match status" value="1"/>
</dbReference>
<dbReference type="Proteomes" id="UP000001542">
    <property type="component" value="Unassembled WGS sequence"/>
</dbReference>
<dbReference type="PANTHER" id="PTHR22734">
    <property type="entry name" value="U3 SMALL NUCLEOLAR RIBONUCLEOPROTEIN PROTEIN IMP4"/>
    <property type="match status" value="1"/>
</dbReference>
<dbReference type="VEuPathDB" id="TrichDB:TVAGG3_0593710"/>
<dbReference type="FunFam" id="3.40.50.10480:FF:000001">
    <property type="entry name" value="IMP4, U3 small nucleolar ribonucleoprotein"/>
    <property type="match status" value="1"/>
</dbReference>
<dbReference type="GO" id="GO:0042274">
    <property type="term" value="P:ribosomal small subunit biogenesis"/>
    <property type="evidence" value="ECO:0007669"/>
    <property type="project" value="UniProtKB-ARBA"/>
</dbReference>
<feature type="domain" description="Brix" evidence="1">
    <location>
        <begin position="83"/>
        <end position="263"/>
    </location>
</feature>
<dbReference type="GO" id="GO:0005730">
    <property type="term" value="C:nucleolus"/>
    <property type="evidence" value="ECO:0000318"/>
    <property type="project" value="GO_Central"/>
</dbReference>
<dbReference type="AlphaFoldDB" id="A2DTI6"/>
<evidence type="ECO:0000259" key="1">
    <source>
        <dbReference type="PROSITE" id="PS50833"/>
    </source>
</evidence>
<dbReference type="FunCoup" id="A2DTI6">
    <property type="interactions" value="665"/>
</dbReference>
<dbReference type="GO" id="GO:0034457">
    <property type="term" value="C:Mpp10 complex"/>
    <property type="evidence" value="ECO:0000318"/>
    <property type="project" value="GO_Central"/>
</dbReference>
<dbReference type="EMBL" id="DS113244">
    <property type="protein sequence ID" value="EAY16295.1"/>
    <property type="molecule type" value="Genomic_DNA"/>
</dbReference>
<dbReference type="GO" id="GO:0042134">
    <property type="term" value="F:rRNA primary transcript binding"/>
    <property type="evidence" value="ECO:0007669"/>
    <property type="project" value="InterPro"/>
</dbReference>
<protein>
    <submittedName>
        <fullName evidence="2">Brix domain containing protein</fullName>
    </submittedName>
</protein>
<dbReference type="SMR" id="A2DTI6"/>
<keyword evidence="3" id="KW-1185">Reference proteome</keyword>
<organism evidence="2 3">
    <name type="scientific">Trichomonas vaginalis (strain ATCC PRA-98 / G3)</name>
    <dbReference type="NCBI Taxonomy" id="412133"/>
    <lineage>
        <taxon>Eukaryota</taxon>
        <taxon>Metamonada</taxon>
        <taxon>Parabasalia</taxon>
        <taxon>Trichomonadida</taxon>
        <taxon>Trichomonadidae</taxon>
        <taxon>Trichomonas</taxon>
    </lineage>
</organism>
<dbReference type="RefSeq" id="XP_001328518.1">
    <property type="nucleotide sequence ID" value="XM_001328483.1"/>
</dbReference>
<dbReference type="SMART" id="SM00879">
    <property type="entry name" value="Brix"/>
    <property type="match status" value="1"/>
</dbReference>
<dbReference type="VEuPathDB" id="TrichDB:TVAG_423480"/>
<reference evidence="2" key="2">
    <citation type="journal article" date="2007" name="Science">
        <title>Draft genome sequence of the sexually transmitted pathogen Trichomonas vaginalis.</title>
        <authorList>
            <person name="Carlton J.M."/>
            <person name="Hirt R.P."/>
            <person name="Silva J.C."/>
            <person name="Delcher A.L."/>
            <person name="Schatz M."/>
            <person name="Zhao Q."/>
            <person name="Wortman J.R."/>
            <person name="Bidwell S.L."/>
            <person name="Alsmark U.C.M."/>
            <person name="Besteiro S."/>
            <person name="Sicheritz-Ponten T."/>
            <person name="Noel C.J."/>
            <person name="Dacks J.B."/>
            <person name="Foster P.G."/>
            <person name="Simillion C."/>
            <person name="Van de Peer Y."/>
            <person name="Miranda-Saavedra D."/>
            <person name="Barton G.J."/>
            <person name="Westrop G.D."/>
            <person name="Mueller S."/>
            <person name="Dessi D."/>
            <person name="Fiori P.L."/>
            <person name="Ren Q."/>
            <person name="Paulsen I."/>
            <person name="Zhang H."/>
            <person name="Bastida-Corcuera F.D."/>
            <person name="Simoes-Barbosa A."/>
            <person name="Brown M.T."/>
            <person name="Hayes R.D."/>
            <person name="Mukherjee M."/>
            <person name="Okumura C.Y."/>
            <person name="Schneider R."/>
            <person name="Smith A.J."/>
            <person name="Vanacova S."/>
            <person name="Villalvazo M."/>
            <person name="Haas B.J."/>
            <person name="Pertea M."/>
            <person name="Feldblyum T.V."/>
            <person name="Utterback T.R."/>
            <person name="Shu C.L."/>
            <person name="Osoegawa K."/>
            <person name="de Jong P.J."/>
            <person name="Hrdy I."/>
            <person name="Horvathova L."/>
            <person name="Zubacova Z."/>
            <person name="Dolezal P."/>
            <person name="Malik S.B."/>
            <person name="Logsdon J.M. Jr."/>
            <person name="Henze K."/>
            <person name="Gupta A."/>
            <person name="Wang C.C."/>
            <person name="Dunne R.L."/>
            <person name="Upcroft J.A."/>
            <person name="Upcroft P."/>
            <person name="White O."/>
            <person name="Salzberg S.L."/>
            <person name="Tang P."/>
            <person name="Chiu C.-H."/>
            <person name="Lee Y.-S."/>
            <person name="Embley T.M."/>
            <person name="Coombs G.H."/>
            <person name="Mottram J.C."/>
            <person name="Tachezy J."/>
            <person name="Fraser-Liggett C.M."/>
            <person name="Johnson P.J."/>
        </authorList>
    </citation>
    <scope>NUCLEOTIDE SEQUENCE [LARGE SCALE GENOMIC DNA]</scope>
    <source>
        <strain evidence="2">G3</strain>
    </source>
</reference>
<dbReference type="PROSITE" id="PS50833">
    <property type="entry name" value="BRIX"/>
    <property type="match status" value="1"/>
</dbReference>
<dbReference type="OMA" id="IGTMSEQ"/>
<dbReference type="GO" id="GO:0032040">
    <property type="term" value="C:small-subunit processome"/>
    <property type="evidence" value="ECO:0000318"/>
    <property type="project" value="GO_Central"/>
</dbReference>
<dbReference type="InParanoid" id="A2DTI6"/>
<dbReference type="Pfam" id="PF04427">
    <property type="entry name" value="Brix"/>
    <property type="match status" value="1"/>
</dbReference>
<dbReference type="GO" id="GO:0030515">
    <property type="term" value="F:snoRNA binding"/>
    <property type="evidence" value="ECO:0000318"/>
    <property type="project" value="GO_Central"/>
</dbReference>
<dbReference type="KEGG" id="tva:4774303"/>
<dbReference type="STRING" id="5722.A2DTI6"/>
<dbReference type="InterPro" id="IPR007109">
    <property type="entry name" value="Brix"/>
</dbReference>
<proteinExistence type="predicted"/>
<dbReference type="OrthoDB" id="10253204at2759"/>
<dbReference type="InterPro" id="IPR044281">
    <property type="entry name" value="IMP4/RPF1"/>
</dbReference>
<dbReference type="Gene3D" id="3.40.50.10480">
    <property type="entry name" value="Probable brix-domain ribosomal biogenesis protein"/>
    <property type="match status" value="1"/>
</dbReference>
<dbReference type="GO" id="GO:0005654">
    <property type="term" value="C:nucleoplasm"/>
    <property type="evidence" value="ECO:0007669"/>
    <property type="project" value="UniProtKB-ARBA"/>
</dbReference>
<dbReference type="eggNOG" id="KOG2781">
    <property type="taxonomic scope" value="Eukaryota"/>
</dbReference>
<evidence type="ECO:0000313" key="3">
    <source>
        <dbReference type="Proteomes" id="UP000001542"/>
    </source>
</evidence>
<accession>A2DTI6</accession>
<evidence type="ECO:0000313" key="2">
    <source>
        <dbReference type="EMBL" id="EAY16295.1"/>
    </source>
</evidence>
<dbReference type="GO" id="GO:0006364">
    <property type="term" value="P:rRNA processing"/>
    <property type="evidence" value="ECO:0000318"/>
    <property type="project" value="GO_Central"/>
</dbReference>